<feature type="compositionally biased region" description="Polar residues" evidence="2">
    <location>
        <begin position="441"/>
        <end position="457"/>
    </location>
</feature>
<dbReference type="GO" id="GO:0006900">
    <property type="term" value="P:vesicle budding from membrane"/>
    <property type="evidence" value="ECO:0007669"/>
    <property type="project" value="TreeGrafter"/>
</dbReference>
<dbReference type="PANTHER" id="PTHR22761">
    <property type="entry name" value="CHARGED MULTIVESICULAR BODY PROTEIN"/>
    <property type="match status" value="1"/>
</dbReference>
<feature type="coiled-coil region" evidence="1">
    <location>
        <begin position="249"/>
        <end position="276"/>
    </location>
</feature>
<dbReference type="Proteomes" id="UP001214628">
    <property type="component" value="Chromosome 7"/>
</dbReference>
<evidence type="ECO:0000256" key="1">
    <source>
        <dbReference type="SAM" id="Coils"/>
    </source>
</evidence>
<dbReference type="GO" id="GO:0005771">
    <property type="term" value="C:multivesicular body"/>
    <property type="evidence" value="ECO:0007669"/>
    <property type="project" value="TreeGrafter"/>
</dbReference>
<dbReference type="GO" id="GO:0032511">
    <property type="term" value="P:late endosome to vacuole transport via multivesicular body sorting pathway"/>
    <property type="evidence" value="ECO:0007669"/>
    <property type="project" value="TreeGrafter"/>
</dbReference>
<proteinExistence type="predicted"/>
<reference evidence="3" key="1">
    <citation type="submission" date="2023-02" db="EMBL/GenBank/DDBJ databases">
        <title>Mating type loci evolution in Malassezia.</title>
        <authorList>
            <person name="Coelho M.A."/>
        </authorList>
    </citation>
    <scope>NUCLEOTIDE SEQUENCE</scope>
    <source>
        <strain evidence="3">CBS 14136</strain>
    </source>
</reference>
<dbReference type="AlphaFoldDB" id="A0AAF0F8G4"/>
<organism evidence="3 4">
    <name type="scientific">Malassezia psittaci</name>
    <dbReference type="NCBI Taxonomy" id="1821823"/>
    <lineage>
        <taxon>Eukaryota</taxon>
        <taxon>Fungi</taxon>
        <taxon>Dikarya</taxon>
        <taxon>Basidiomycota</taxon>
        <taxon>Ustilaginomycotina</taxon>
        <taxon>Malasseziomycetes</taxon>
        <taxon>Malasseziales</taxon>
        <taxon>Malasseziaceae</taxon>
        <taxon>Malassezia</taxon>
    </lineage>
</organism>
<name>A0AAF0F8G4_9BASI</name>
<keyword evidence="1" id="KW-0175">Coiled coil</keyword>
<evidence type="ECO:0000313" key="3">
    <source>
        <dbReference type="EMBL" id="WFD45171.1"/>
    </source>
</evidence>
<protein>
    <submittedName>
        <fullName evidence="3">Uncharacterized protein</fullName>
    </submittedName>
</protein>
<dbReference type="PANTHER" id="PTHR22761:SF96">
    <property type="entry name" value="BCDNA.GH08385"/>
    <property type="match status" value="1"/>
</dbReference>
<dbReference type="GO" id="GO:0009898">
    <property type="term" value="C:cytoplasmic side of plasma membrane"/>
    <property type="evidence" value="ECO:0007669"/>
    <property type="project" value="TreeGrafter"/>
</dbReference>
<accession>A0AAF0F8G4</accession>
<feature type="region of interest" description="Disordered" evidence="2">
    <location>
        <begin position="390"/>
        <end position="483"/>
    </location>
</feature>
<gene>
    <name evidence="3" type="ORF">MPSI1_003849</name>
</gene>
<feature type="compositionally biased region" description="Polar residues" evidence="2">
    <location>
        <begin position="471"/>
        <end position="483"/>
    </location>
</feature>
<evidence type="ECO:0000313" key="4">
    <source>
        <dbReference type="Proteomes" id="UP001214628"/>
    </source>
</evidence>
<sequence>MSTLRAYVARLPEAQGDDDALVTLYADLSGQSVTNANSFRTKVDWWTRTLEKITWQGLTSERLILELDEAFLSELAIPSTDMIERQRAMSCKGFLDHSKPITHAKATWSKIAWSWIGQPAWQIASGWIRENDSIGDEEVWRRVRGNYVLLDNIEKAAELFHKQVAQKIYRAIDTMFSREEIVQRLKSLHDENGNSMHFTTNDCKVLLRYLERDRGVLVSDQHLYKLVTPGKPAKINPLDHDMYAVRSMHDKLSTQINHLEERITETQDHLLQALRTKQPESRAKAYLRTRKQLEDLLEKRIMAWENISATLLKIEQAEGDAEIMQTYETSVTTLRKLLADPALQPERITTTMDDLAEVVHQNDETHAAIGPVNDVDEDEIAKELEQLTLDATHSQSEMKPEPTKVLQAETKTESNSTSMPQAKPDLSAEAENDRKNAAPSAATSRTESQRQATSSAKAISELPQVPRHIPESQNDQVNVISET</sequence>
<dbReference type="GO" id="GO:0000815">
    <property type="term" value="C:ESCRT III complex"/>
    <property type="evidence" value="ECO:0007669"/>
    <property type="project" value="TreeGrafter"/>
</dbReference>
<keyword evidence="4" id="KW-1185">Reference proteome</keyword>
<dbReference type="EMBL" id="CP118381">
    <property type="protein sequence ID" value="WFD45171.1"/>
    <property type="molecule type" value="Genomic_DNA"/>
</dbReference>
<dbReference type="InterPro" id="IPR005024">
    <property type="entry name" value="Snf7_fam"/>
</dbReference>
<evidence type="ECO:0000256" key="2">
    <source>
        <dbReference type="SAM" id="MobiDB-lite"/>
    </source>
</evidence>
<dbReference type="Pfam" id="PF03357">
    <property type="entry name" value="Snf7"/>
    <property type="match status" value="1"/>
</dbReference>